<dbReference type="CDD" id="cd01949">
    <property type="entry name" value="GGDEF"/>
    <property type="match status" value="1"/>
</dbReference>
<dbReference type="Proteomes" id="UP000812277">
    <property type="component" value="Unassembled WGS sequence"/>
</dbReference>
<dbReference type="EC" id="2.7.7.65" evidence="3"/>
<evidence type="ECO:0000256" key="1">
    <source>
        <dbReference type="SAM" id="Phobius"/>
    </source>
</evidence>
<reference evidence="3 4" key="1">
    <citation type="submission" date="2021-07" db="EMBL/GenBank/DDBJ databases">
        <title>Paenibacillus radiodurans sp. nov., isolated from the southeastern edge of Tengger Desert.</title>
        <authorList>
            <person name="Zhang G."/>
        </authorList>
    </citation>
    <scope>NUCLEOTIDE SEQUENCE [LARGE SCALE GENOMIC DNA]</scope>
    <source>
        <strain evidence="3 4">DT7-4</strain>
    </source>
</reference>
<dbReference type="InterPro" id="IPR029787">
    <property type="entry name" value="Nucleotide_cyclase"/>
</dbReference>
<evidence type="ECO:0000313" key="4">
    <source>
        <dbReference type="Proteomes" id="UP000812277"/>
    </source>
</evidence>
<feature type="transmembrane region" description="Helical" evidence="1">
    <location>
        <begin position="89"/>
        <end position="109"/>
    </location>
</feature>
<gene>
    <name evidence="3" type="ORF">K0T92_16660</name>
</gene>
<keyword evidence="1" id="KW-0812">Transmembrane</keyword>
<keyword evidence="1" id="KW-0472">Membrane</keyword>
<proteinExistence type="predicted"/>
<dbReference type="PANTHER" id="PTHR45138">
    <property type="entry name" value="REGULATORY COMPONENTS OF SENSORY TRANSDUCTION SYSTEM"/>
    <property type="match status" value="1"/>
</dbReference>
<accession>A0ABS7DA36</accession>
<dbReference type="PROSITE" id="PS50887">
    <property type="entry name" value="GGDEF"/>
    <property type="match status" value="1"/>
</dbReference>
<feature type="transmembrane region" description="Helical" evidence="1">
    <location>
        <begin position="53"/>
        <end position="83"/>
    </location>
</feature>
<dbReference type="PANTHER" id="PTHR45138:SF9">
    <property type="entry name" value="DIGUANYLATE CYCLASE DGCM-RELATED"/>
    <property type="match status" value="1"/>
</dbReference>
<dbReference type="EMBL" id="JAHZIJ010000012">
    <property type="protein sequence ID" value="MBW7476367.1"/>
    <property type="molecule type" value="Genomic_DNA"/>
</dbReference>
<dbReference type="InterPro" id="IPR000160">
    <property type="entry name" value="GGDEF_dom"/>
</dbReference>
<sequence>MIPLVMITAVVLFLAGSFLRFYLPLFWNKLLLCVCSFALMEVILKNDFGDFSLFIYGAFVLLASYSFSWYGVCGSVILIAAFSSGGTDIQWYPMPLITLLLTGVVGTIFHRQLRRKLALETVWQTQMYKQSRHLSILKEIGIAIQSTMEPGKLLHIILTAITAGYGLGFNRALLFLMDESDSRLKGELGIGSMNEQEGMCIWNAVVSDRMNLGDFIAMKDNTHVRDYELNDLLRATVITLSSNHFIQRAITEQKPYLVRSIDPTDYVQIMLSKIFHMNSFAVVPMLNQGKAVGIIVVDNNINHEPIDIEEVDSIIPLAAQASIAIENSRLYKRTQQMSITDGLTGLYNQRYMQETLHNLAVQADSKGSPLSLIILDIDFFKHYNDTNGHLEGNKVLIELADIITGSVGKLHVPCRFGGEEFVVLLPETSRDEAQRVAELIRSKVERHPFHNAKAQPDERVTVSVGLAAYRHGMSIQQLQDRADTALYEAKRSGKNQVVVFREGA</sequence>
<feature type="transmembrane region" description="Helical" evidence="1">
    <location>
        <begin position="153"/>
        <end position="177"/>
    </location>
</feature>
<dbReference type="Gene3D" id="3.30.450.40">
    <property type="match status" value="1"/>
</dbReference>
<evidence type="ECO:0000259" key="2">
    <source>
        <dbReference type="PROSITE" id="PS50887"/>
    </source>
</evidence>
<keyword evidence="1" id="KW-1133">Transmembrane helix</keyword>
<keyword evidence="3" id="KW-0808">Transferase</keyword>
<dbReference type="InterPro" id="IPR043128">
    <property type="entry name" value="Rev_trsase/Diguanyl_cyclase"/>
</dbReference>
<comment type="caution">
    <text evidence="3">The sequence shown here is derived from an EMBL/GenBank/DDBJ whole genome shotgun (WGS) entry which is preliminary data.</text>
</comment>
<evidence type="ECO:0000313" key="3">
    <source>
        <dbReference type="EMBL" id="MBW7476367.1"/>
    </source>
</evidence>
<protein>
    <submittedName>
        <fullName evidence="3">Diguanylate cyclase</fullName>
        <ecNumber evidence="3">2.7.7.65</ecNumber>
    </submittedName>
</protein>
<dbReference type="SUPFAM" id="SSF55781">
    <property type="entry name" value="GAF domain-like"/>
    <property type="match status" value="1"/>
</dbReference>
<dbReference type="InterPro" id="IPR003018">
    <property type="entry name" value="GAF"/>
</dbReference>
<name>A0ABS7DA36_9BACL</name>
<dbReference type="SMART" id="SM00267">
    <property type="entry name" value="GGDEF"/>
    <property type="match status" value="1"/>
</dbReference>
<keyword evidence="4" id="KW-1185">Reference proteome</keyword>
<feature type="domain" description="GGDEF" evidence="2">
    <location>
        <begin position="368"/>
        <end position="502"/>
    </location>
</feature>
<dbReference type="NCBIfam" id="TIGR00254">
    <property type="entry name" value="GGDEF"/>
    <property type="match status" value="1"/>
</dbReference>
<dbReference type="SMART" id="SM00065">
    <property type="entry name" value="GAF"/>
    <property type="match status" value="1"/>
</dbReference>
<dbReference type="SUPFAM" id="SSF55073">
    <property type="entry name" value="Nucleotide cyclase"/>
    <property type="match status" value="1"/>
</dbReference>
<dbReference type="Pfam" id="PF01590">
    <property type="entry name" value="GAF"/>
    <property type="match status" value="1"/>
</dbReference>
<dbReference type="Pfam" id="PF00990">
    <property type="entry name" value="GGDEF"/>
    <property type="match status" value="1"/>
</dbReference>
<dbReference type="Gene3D" id="3.30.70.270">
    <property type="match status" value="1"/>
</dbReference>
<dbReference type="InterPro" id="IPR029016">
    <property type="entry name" value="GAF-like_dom_sf"/>
</dbReference>
<dbReference type="InterPro" id="IPR050469">
    <property type="entry name" value="Diguanylate_Cyclase"/>
</dbReference>
<dbReference type="RefSeq" id="WP_219873604.1">
    <property type="nucleotide sequence ID" value="NZ_JAHZIJ010000012.1"/>
</dbReference>
<keyword evidence="3" id="KW-0548">Nucleotidyltransferase</keyword>
<organism evidence="3 4">
    <name type="scientific">Paenibacillus oenotherae</name>
    <dbReference type="NCBI Taxonomy" id="1435645"/>
    <lineage>
        <taxon>Bacteria</taxon>
        <taxon>Bacillati</taxon>
        <taxon>Bacillota</taxon>
        <taxon>Bacilli</taxon>
        <taxon>Bacillales</taxon>
        <taxon>Paenibacillaceae</taxon>
        <taxon>Paenibacillus</taxon>
    </lineage>
</organism>
<dbReference type="GO" id="GO:0052621">
    <property type="term" value="F:diguanylate cyclase activity"/>
    <property type="evidence" value="ECO:0007669"/>
    <property type="project" value="UniProtKB-EC"/>
</dbReference>